<comment type="caution">
    <text evidence="1">The sequence shown here is derived from an EMBL/GenBank/DDBJ whole genome shotgun (WGS) entry which is preliminary data.</text>
</comment>
<gene>
    <name evidence="1" type="ORF">DPMN_111193</name>
</gene>
<dbReference type="EMBL" id="JAIWYP010000004">
    <property type="protein sequence ID" value="KAH3837792.1"/>
    <property type="molecule type" value="Genomic_DNA"/>
</dbReference>
<name>A0A9D4KEE9_DREPO</name>
<reference evidence="1" key="1">
    <citation type="journal article" date="2019" name="bioRxiv">
        <title>The Genome of the Zebra Mussel, Dreissena polymorpha: A Resource for Invasive Species Research.</title>
        <authorList>
            <person name="McCartney M.A."/>
            <person name="Auch B."/>
            <person name="Kono T."/>
            <person name="Mallez S."/>
            <person name="Zhang Y."/>
            <person name="Obille A."/>
            <person name="Becker A."/>
            <person name="Abrahante J.E."/>
            <person name="Garbe J."/>
            <person name="Badalamenti J.P."/>
            <person name="Herman A."/>
            <person name="Mangelson H."/>
            <person name="Liachko I."/>
            <person name="Sullivan S."/>
            <person name="Sone E.D."/>
            <person name="Koren S."/>
            <person name="Silverstein K.A.T."/>
            <person name="Beckman K.B."/>
            <person name="Gohl D.M."/>
        </authorList>
    </citation>
    <scope>NUCLEOTIDE SEQUENCE</scope>
    <source>
        <strain evidence="1">Duluth1</strain>
        <tissue evidence="1">Whole animal</tissue>
    </source>
</reference>
<evidence type="ECO:0000313" key="1">
    <source>
        <dbReference type="EMBL" id="KAH3837792.1"/>
    </source>
</evidence>
<reference evidence="1" key="2">
    <citation type="submission" date="2020-11" db="EMBL/GenBank/DDBJ databases">
        <authorList>
            <person name="McCartney M.A."/>
            <person name="Auch B."/>
            <person name="Kono T."/>
            <person name="Mallez S."/>
            <person name="Becker A."/>
            <person name="Gohl D.M."/>
            <person name="Silverstein K.A.T."/>
            <person name="Koren S."/>
            <person name="Bechman K.B."/>
            <person name="Herman A."/>
            <person name="Abrahante J.E."/>
            <person name="Garbe J."/>
        </authorList>
    </citation>
    <scope>NUCLEOTIDE SEQUENCE</scope>
    <source>
        <strain evidence="1">Duluth1</strain>
        <tissue evidence="1">Whole animal</tissue>
    </source>
</reference>
<sequence>MSSSNTAAEITCASLVFKATQSSKSSISVTEQVSSLLSTKLGLKVAKEDIDVAHRLGKFNRDKARPVIVKFVRRQTKSDVMRNAKLLKGSVSFLNEDLTKLSAEVLASVRLKDPENLERAWSFEGKLYARYRGKNHSDRIDYEHFQT</sequence>
<evidence type="ECO:0000313" key="2">
    <source>
        <dbReference type="Proteomes" id="UP000828390"/>
    </source>
</evidence>
<dbReference type="Gene3D" id="3.30.70.1820">
    <property type="entry name" value="L1 transposable element, RRM domain"/>
    <property type="match status" value="1"/>
</dbReference>
<accession>A0A9D4KEE9</accession>
<proteinExistence type="predicted"/>
<dbReference type="AlphaFoldDB" id="A0A9D4KEE9"/>
<organism evidence="1 2">
    <name type="scientific">Dreissena polymorpha</name>
    <name type="common">Zebra mussel</name>
    <name type="synonym">Mytilus polymorpha</name>
    <dbReference type="NCBI Taxonomy" id="45954"/>
    <lineage>
        <taxon>Eukaryota</taxon>
        <taxon>Metazoa</taxon>
        <taxon>Spiralia</taxon>
        <taxon>Lophotrochozoa</taxon>
        <taxon>Mollusca</taxon>
        <taxon>Bivalvia</taxon>
        <taxon>Autobranchia</taxon>
        <taxon>Heteroconchia</taxon>
        <taxon>Euheterodonta</taxon>
        <taxon>Imparidentia</taxon>
        <taxon>Neoheterodontei</taxon>
        <taxon>Myida</taxon>
        <taxon>Dreissenoidea</taxon>
        <taxon>Dreissenidae</taxon>
        <taxon>Dreissena</taxon>
    </lineage>
</organism>
<keyword evidence="2" id="KW-1185">Reference proteome</keyword>
<dbReference type="Proteomes" id="UP000828390">
    <property type="component" value="Unassembled WGS sequence"/>
</dbReference>
<protein>
    <submittedName>
        <fullName evidence="1">Uncharacterized protein</fullName>
    </submittedName>
</protein>